<name>A0A0F9FKC9_9ZZZZ</name>
<protein>
    <submittedName>
        <fullName evidence="1">Uncharacterized protein</fullName>
    </submittedName>
</protein>
<gene>
    <name evidence="1" type="ORF">LCGC14_2019960</name>
</gene>
<proteinExistence type="predicted"/>
<comment type="caution">
    <text evidence="1">The sequence shown here is derived from an EMBL/GenBank/DDBJ whole genome shotgun (WGS) entry which is preliminary data.</text>
</comment>
<reference evidence="1" key="1">
    <citation type="journal article" date="2015" name="Nature">
        <title>Complex archaea that bridge the gap between prokaryotes and eukaryotes.</title>
        <authorList>
            <person name="Spang A."/>
            <person name="Saw J.H."/>
            <person name="Jorgensen S.L."/>
            <person name="Zaremba-Niedzwiedzka K."/>
            <person name="Martijn J."/>
            <person name="Lind A.E."/>
            <person name="van Eijk R."/>
            <person name="Schleper C."/>
            <person name="Guy L."/>
            <person name="Ettema T.J."/>
        </authorList>
    </citation>
    <scope>NUCLEOTIDE SEQUENCE</scope>
</reference>
<dbReference type="EMBL" id="LAZR01023314">
    <property type="protein sequence ID" value="KKL78926.1"/>
    <property type="molecule type" value="Genomic_DNA"/>
</dbReference>
<sequence>MTDKAREAFEKWANADTSKIHADALDEAAMGFAAGWDASQKGPREALLHLFTVTLEELDLNAHAIVTHGHGDVGNWYDPEDADAPFFTEACLYNLLGKGDARTVLALVRNVGRALGIDERDLP</sequence>
<evidence type="ECO:0000313" key="1">
    <source>
        <dbReference type="EMBL" id="KKL78926.1"/>
    </source>
</evidence>
<accession>A0A0F9FKC9</accession>
<organism evidence="1">
    <name type="scientific">marine sediment metagenome</name>
    <dbReference type="NCBI Taxonomy" id="412755"/>
    <lineage>
        <taxon>unclassified sequences</taxon>
        <taxon>metagenomes</taxon>
        <taxon>ecological metagenomes</taxon>
    </lineage>
</organism>
<dbReference type="AlphaFoldDB" id="A0A0F9FKC9"/>